<dbReference type="InterPro" id="IPR005119">
    <property type="entry name" value="LysR_subst-bd"/>
</dbReference>
<evidence type="ECO:0000256" key="2">
    <source>
        <dbReference type="ARBA" id="ARBA00023015"/>
    </source>
</evidence>
<reference evidence="6 7" key="1">
    <citation type="submission" date="2016-10" db="EMBL/GenBank/DDBJ databases">
        <authorList>
            <person name="de Groot N.N."/>
        </authorList>
    </citation>
    <scope>NUCLEOTIDE SEQUENCE [LARGE SCALE GENOMIC DNA]</scope>
    <source>
        <strain evidence="6 7">CGMCC 1.7059</strain>
    </source>
</reference>
<keyword evidence="7" id="KW-1185">Reference proteome</keyword>
<evidence type="ECO:0000313" key="6">
    <source>
        <dbReference type="EMBL" id="SDW37238.1"/>
    </source>
</evidence>
<dbReference type="InterPro" id="IPR036390">
    <property type="entry name" value="WH_DNA-bd_sf"/>
</dbReference>
<dbReference type="PANTHER" id="PTHR30579:SF2">
    <property type="entry name" value="HTH-TYPE TRANSCRIPTIONAL REGULATOR ARGP"/>
    <property type="match status" value="1"/>
</dbReference>
<dbReference type="GO" id="GO:0003677">
    <property type="term" value="F:DNA binding"/>
    <property type="evidence" value="ECO:0007669"/>
    <property type="project" value="UniProtKB-KW"/>
</dbReference>
<evidence type="ECO:0000313" key="7">
    <source>
        <dbReference type="Proteomes" id="UP000199675"/>
    </source>
</evidence>
<dbReference type="InterPro" id="IPR050176">
    <property type="entry name" value="LTTR"/>
</dbReference>
<dbReference type="PRINTS" id="PR00039">
    <property type="entry name" value="HTHLYSR"/>
</dbReference>
<dbReference type="Pfam" id="PF03466">
    <property type="entry name" value="LysR_substrate"/>
    <property type="match status" value="1"/>
</dbReference>
<evidence type="ECO:0000259" key="5">
    <source>
        <dbReference type="PROSITE" id="PS50931"/>
    </source>
</evidence>
<organism evidence="6 7">
    <name type="scientific">Marinobacter mobilis</name>
    <dbReference type="NCBI Taxonomy" id="488533"/>
    <lineage>
        <taxon>Bacteria</taxon>
        <taxon>Pseudomonadati</taxon>
        <taxon>Pseudomonadota</taxon>
        <taxon>Gammaproteobacteria</taxon>
        <taxon>Pseudomonadales</taxon>
        <taxon>Marinobacteraceae</taxon>
        <taxon>Marinobacter</taxon>
    </lineage>
</organism>
<protein>
    <submittedName>
        <fullName evidence="6">LysR family transcriptional regulator, chromosome initiation inhibitor</fullName>
    </submittedName>
</protein>
<dbReference type="PANTHER" id="PTHR30579">
    <property type="entry name" value="TRANSCRIPTIONAL REGULATOR"/>
    <property type="match status" value="1"/>
</dbReference>
<dbReference type="InterPro" id="IPR000847">
    <property type="entry name" value="LysR_HTH_N"/>
</dbReference>
<name>A0A1H2T073_9GAMM</name>
<dbReference type="STRING" id="488533.SAMN04487960_102297"/>
<dbReference type="NCBIfam" id="NF009888">
    <property type="entry name" value="PRK13348.1"/>
    <property type="match status" value="1"/>
</dbReference>
<proteinExistence type="inferred from homology"/>
<dbReference type="InterPro" id="IPR036388">
    <property type="entry name" value="WH-like_DNA-bd_sf"/>
</dbReference>
<feature type="domain" description="HTH lysR-type" evidence="5">
    <location>
        <begin position="2"/>
        <end position="60"/>
    </location>
</feature>
<dbReference type="NCBIfam" id="NF002964">
    <property type="entry name" value="PRK03635.1"/>
    <property type="match status" value="1"/>
</dbReference>
<dbReference type="EMBL" id="FNNE01000002">
    <property type="protein sequence ID" value="SDW37238.1"/>
    <property type="molecule type" value="Genomic_DNA"/>
</dbReference>
<dbReference type="OrthoDB" id="3252676at2"/>
<dbReference type="InterPro" id="IPR017685">
    <property type="entry name" value="ArgP"/>
</dbReference>
<dbReference type="NCBIfam" id="TIGR03298">
    <property type="entry name" value="argP"/>
    <property type="match status" value="1"/>
</dbReference>
<evidence type="ECO:0000256" key="4">
    <source>
        <dbReference type="ARBA" id="ARBA00023163"/>
    </source>
</evidence>
<keyword evidence="4" id="KW-0804">Transcription</keyword>
<dbReference type="PROSITE" id="PS50931">
    <property type="entry name" value="HTH_LYSR"/>
    <property type="match status" value="1"/>
</dbReference>
<comment type="similarity">
    <text evidence="1">Belongs to the LysR transcriptional regulatory family.</text>
</comment>
<evidence type="ECO:0000256" key="1">
    <source>
        <dbReference type="ARBA" id="ARBA00009437"/>
    </source>
</evidence>
<dbReference type="Proteomes" id="UP000199675">
    <property type="component" value="Unassembled WGS sequence"/>
</dbReference>
<dbReference type="Gene3D" id="3.40.190.290">
    <property type="match status" value="1"/>
</dbReference>
<dbReference type="SUPFAM" id="SSF53850">
    <property type="entry name" value="Periplasmic binding protein-like II"/>
    <property type="match status" value="1"/>
</dbReference>
<sequence length="295" mass="32486">MLDYKLLEALVTVIEAGGFERAGVALGLSQSAVSQRIKLLEARLGQPVLIRSPTLQATPTGQRLLNHAQQVQLLERDLGRTLPGLNADRTRLRIALNADSLATWWADAIGEFCREEGLLLDLVIEDQDIGLRRMREGDVAACLCSGDQPVAGARSTLLGHMTYRALARPDYLAHHFPEGPQQAAFRDAPAIVFGPDDQLQHRFLAQRGYHGRFPYHLCPSSEGFVRLAQAGMGYGMIPDHQGHPLVASGDLADLAPGEGIAVNLYWHYWRHGGDFMERLTSTLIRKAQRCLQVPG</sequence>
<gene>
    <name evidence="6" type="ORF">SAMN04487960_102297</name>
</gene>
<accession>A0A1H2T073</accession>
<dbReference type="Gene3D" id="1.10.10.10">
    <property type="entry name" value="Winged helix-like DNA-binding domain superfamily/Winged helix DNA-binding domain"/>
    <property type="match status" value="1"/>
</dbReference>
<dbReference type="GO" id="GO:0003700">
    <property type="term" value="F:DNA-binding transcription factor activity"/>
    <property type="evidence" value="ECO:0007669"/>
    <property type="project" value="InterPro"/>
</dbReference>
<keyword evidence="2" id="KW-0805">Transcription regulation</keyword>
<dbReference type="SUPFAM" id="SSF46785">
    <property type="entry name" value="Winged helix' DNA-binding domain"/>
    <property type="match status" value="1"/>
</dbReference>
<evidence type="ECO:0000256" key="3">
    <source>
        <dbReference type="ARBA" id="ARBA00023125"/>
    </source>
</evidence>
<dbReference type="Pfam" id="PF00126">
    <property type="entry name" value="HTH_1"/>
    <property type="match status" value="1"/>
</dbReference>
<keyword evidence="3" id="KW-0238">DNA-binding</keyword>
<dbReference type="RefSeq" id="WP_091811651.1">
    <property type="nucleotide sequence ID" value="NZ_FNNE01000002.1"/>
</dbReference>
<dbReference type="AlphaFoldDB" id="A0A1H2T073"/>